<accession>A0A2N5P2I1</accession>
<name>A0A2N5P2I1_MEDGN</name>
<organism evidence="2 3">
    <name type="scientific">Mediterraneibacter gnavus</name>
    <name type="common">Ruminococcus gnavus</name>
    <dbReference type="NCBI Taxonomy" id="33038"/>
    <lineage>
        <taxon>Bacteria</taxon>
        <taxon>Bacillati</taxon>
        <taxon>Bacillota</taxon>
        <taxon>Clostridia</taxon>
        <taxon>Lachnospirales</taxon>
        <taxon>Lachnospiraceae</taxon>
        <taxon>Mediterraneibacter</taxon>
    </lineage>
</organism>
<evidence type="ECO:0000259" key="1">
    <source>
        <dbReference type="Pfam" id="PF12645"/>
    </source>
</evidence>
<dbReference type="Proteomes" id="UP000234891">
    <property type="component" value="Unassembled WGS sequence"/>
</dbReference>
<gene>
    <name evidence="2" type="ORF">CDL26_15335</name>
</gene>
<evidence type="ECO:0000313" key="2">
    <source>
        <dbReference type="EMBL" id="PLT69333.1"/>
    </source>
</evidence>
<dbReference type="RefSeq" id="WP_101871496.1">
    <property type="nucleotide sequence ID" value="NZ_NIHS01000044.1"/>
</dbReference>
<sequence>MKKDYGYPSYELICQAASGEEIALMEILKFYESYISKLCLRPFYHENGTISMIVDEEWKGDIRTAILKAILKFDIRIK</sequence>
<comment type="caution">
    <text evidence="2">The sequence shown here is derived from an EMBL/GenBank/DDBJ whole genome shotgun (WGS) entry which is preliminary data.</text>
</comment>
<dbReference type="EMBL" id="NIHS01000044">
    <property type="protein sequence ID" value="PLT69333.1"/>
    <property type="molecule type" value="Genomic_DNA"/>
</dbReference>
<dbReference type="AlphaFoldDB" id="A0A2N5P2I1"/>
<evidence type="ECO:0000313" key="3">
    <source>
        <dbReference type="Proteomes" id="UP000234891"/>
    </source>
</evidence>
<dbReference type="Pfam" id="PF12645">
    <property type="entry name" value="HTH_16"/>
    <property type="match status" value="1"/>
</dbReference>
<dbReference type="InterPro" id="IPR024760">
    <property type="entry name" value="HTH_dom_conjug_TS-like"/>
</dbReference>
<protein>
    <recommendedName>
        <fullName evidence="1">Helix-turn-helix conjugative transposon-like domain-containing protein</fullName>
    </recommendedName>
</protein>
<feature type="domain" description="Helix-turn-helix conjugative transposon-like" evidence="1">
    <location>
        <begin position="10"/>
        <end position="74"/>
    </location>
</feature>
<proteinExistence type="predicted"/>
<reference evidence="2 3" key="1">
    <citation type="journal article" date="2017" name="Genome Med.">
        <title>A novel Ruminococcus gnavus clade enriched in inflammatory bowel disease patients.</title>
        <authorList>
            <person name="Hall A.B."/>
            <person name="Yassour M."/>
            <person name="Sauk J."/>
            <person name="Garner A."/>
            <person name="Jiang X."/>
            <person name="Arthur T."/>
            <person name="Lagoudas G.K."/>
            <person name="Vatanen T."/>
            <person name="Fornelos N."/>
            <person name="Wilson R."/>
            <person name="Bertha M."/>
            <person name="Cohen M."/>
            <person name="Garber J."/>
            <person name="Khalili H."/>
            <person name="Gevers D."/>
            <person name="Ananthakrishnan A.N."/>
            <person name="Kugathasan S."/>
            <person name="Lander E.S."/>
            <person name="Blainey P."/>
            <person name="Vlamakis H."/>
            <person name="Xavier R.J."/>
            <person name="Huttenhower C."/>
        </authorList>
    </citation>
    <scope>NUCLEOTIDE SEQUENCE [LARGE SCALE GENOMIC DNA]</scope>
    <source>
        <strain evidence="2 3">RJX1124</strain>
    </source>
</reference>